<sequence length="73" mass="8035">MPVLMPMQLRVRMQVQLQVRMQVQHNFRGLLTLISMAVTTLWSKARGAVPPRRAARSAAGTPAEPAFARPAAP</sequence>
<reference evidence="2" key="1">
    <citation type="submission" date="2021-01" db="EMBL/GenBank/DDBJ databases">
        <title>Whole genome shotgun sequence of Sinosporangium siamense NBRC 109515.</title>
        <authorList>
            <person name="Komaki H."/>
            <person name="Tamura T."/>
        </authorList>
    </citation>
    <scope>NUCLEOTIDE SEQUENCE</scope>
    <source>
        <strain evidence="2">NBRC 109515</strain>
    </source>
</reference>
<evidence type="ECO:0000313" key="2">
    <source>
        <dbReference type="EMBL" id="GII94786.1"/>
    </source>
</evidence>
<feature type="region of interest" description="Disordered" evidence="1">
    <location>
        <begin position="49"/>
        <end position="73"/>
    </location>
</feature>
<organism evidence="2 3">
    <name type="scientific">Sinosporangium siamense</name>
    <dbReference type="NCBI Taxonomy" id="1367973"/>
    <lineage>
        <taxon>Bacteria</taxon>
        <taxon>Bacillati</taxon>
        <taxon>Actinomycetota</taxon>
        <taxon>Actinomycetes</taxon>
        <taxon>Streptosporangiales</taxon>
        <taxon>Streptosporangiaceae</taxon>
        <taxon>Sinosporangium</taxon>
    </lineage>
</organism>
<protein>
    <submittedName>
        <fullName evidence="2">Uncharacterized protein</fullName>
    </submittedName>
</protein>
<dbReference type="EMBL" id="BOOW01000031">
    <property type="protein sequence ID" value="GII94786.1"/>
    <property type="molecule type" value="Genomic_DNA"/>
</dbReference>
<name>A0A919V901_9ACTN</name>
<dbReference type="AlphaFoldDB" id="A0A919V901"/>
<dbReference type="Proteomes" id="UP000606172">
    <property type="component" value="Unassembled WGS sequence"/>
</dbReference>
<evidence type="ECO:0000313" key="3">
    <source>
        <dbReference type="Proteomes" id="UP000606172"/>
    </source>
</evidence>
<evidence type="ECO:0000256" key="1">
    <source>
        <dbReference type="SAM" id="MobiDB-lite"/>
    </source>
</evidence>
<proteinExistence type="predicted"/>
<accession>A0A919V901</accession>
<keyword evidence="3" id="KW-1185">Reference proteome</keyword>
<gene>
    <name evidence="2" type="ORF">Ssi02_50170</name>
</gene>
<comment type="caution">
    <text evidence="2">The sequence shown here is derived from an EMBL/GenBank/DDBJ whole genome shotgun (WGS) entry which is preliminary data.</text>
</comment>